<dbReference type="InterPro" id="IPR019734">
    <property type="entry name" value="TPR_rpt"/>
</dbReference>
<dbReference type="Pfam" id="PF00578">
    <property type="entry name" value="AhpC-TSA"/>
    <property type="match status" value="1"/>
</dbReference>
<feature type="chain" id="PRO_5046174653" evidence="2">
    <location>
        <begin position="21"/>
        <end position="503"/>
    </location>
</feature>
<dbReference type="InterPro" id="IPR050553">
    <property type="entry name" value="Thioredoxin_ResA/DsbE_sf"/>
</dbReference>
<dbReference type="Gene3D" id="1.25.40.10">
    <property type="entry name" value="Tetratricopeptide repeat domain"/>
    <property type="match status" value="1"/>
</dbReference>
<dbReference type="InterPro" id="IPR013766">
    <property type="entry name" value="Thioredoxin_domain"/>
</dbReference>
<name>A0ABZ2Z9L5_9BACT</name>
<feature type="domain" description="Thioredoxin" evidence="3">
    <location>
        <begin position="361"/>
        <end position="502"/>
    </location>
</feature>
<keyword evidence="5" id="KW-1185">Reference proteome</keyword>
<dbReference type="Proteomes" id="UP001449657">
    <property type="component" value="Chromosome"/>
</dbReference>
<proteinExistence type="predicted"/>
<gene>
    <name evidence="4" type="ORF">WJU22_09995</name>
</gene>
<dbReference type="EMBL" id="CP150096">
    <property type="protein sequence ID" value="WZN48505.1"/>
    <property type="molecule type" value="Genomic_DNA"/>
</dbReference>
<evidence type="ECO:0000313" key="4">
    <source>
        <dbReference type="EMBL" id="WZN48505.1"/>
    </source>
</evidence>
<evidence type="ECO:0000259" key="3">
    <source>
        <dbReference type="PROSITE" id="PS51352"/>
    </source>
</evidence>
<dbReference type="InterPro" id="IPR000866">
    <property type="entry name" value="AhpC/TSA"/>
</dbReference>
<dbReference type="PANTHER" id="PTHR42852">
    <property type="entry name" value="THIOL:DISULFIDE INTERCHANGE PROTEIN DSBE"/>
    <property type="match status" value="1"/>
</dbReference>
<dbReference type="PROSITE" id="PS00194">
    <property type="entry name" value="THIOREDOXIN_1"/>
    <property type="match status" value="1"/>
</dbReference>
<dbReference type="InterPro" id="IPR036249">
    <property type="entry name" value="Thioredoxin-like_sf"/>
</dbReference>
<organism evidence="4 5">
    <name type="scientific">Chitinophaga caseinilytica</name>
    <dbReference type="NCBI Taxonomy" id="2267521"/>
    <lineage>
        <taxon>Bacteria</taxon>
        <taxon>Pseudomonadati</taxon>
        <taxon>Bacteroidota</taxon>
        <taxon>Chitinophagia</taxon>
        <taxon>Chitinophagales</taxon>
        <taxon>Chitinophagaceae</taxon>
        <taxon>Chitinophaga</taxon>
    </lineage>
</organism>
<dbReference type="InterPro" id="IPR011990">
    <property type="entry name" value="TPR-like_helical_dom_sf"/>
</dbReference>
<dbReference type="PANTHER" id="PTHR42852:SF13">
    <property type="entry name" value="PROTEIN DIPZ"/>
    <property type="match status" value="1"/>
</dbReference>
<dbReference type="CDD" id="cd02966">
    <property type="entry name" value="TlpA_like_family"/>
    <property type="match status" value="1"/>
</dbReference>
<dbReference type="PROSITE" id="PS51352">
    <property type="entry name" value="THIOREDOXIN_2"/>
    <property type="match status" value="1"/>
</dbReference>
<reference evidence="4 5" key="1">
    <citation type="submission" date="2024-03" db="EMBL/GenBank/DDBJ databases">
        <title>Chitinophaga caseinilytica sp. nov., a casein hydrolysing bacterium isolated from forest soil.</title>
        <authorList>
            <person name="Lee D.S."/>
            <person name="Han D.M."/>
            <person name="Baek J.H."/>
            <person name="Choi D.G."/>
            <person name="Jeon J.H."/>
            <person name="Jeon C.O."/>
        </authorList>
    </citation>
    <scope>NUCLEOTIDE SEQUENCE [LARGE SCALE GENOMIC DNA]</scope>
    <source>
        <strain evidence="4 5">KACC 19118</strain>
    </source>
</reference>
<dbReference type="Gene3D" id="3.40.30.10">
    <property type="entry name" value="Glutaredoxin"/>
    <property type="match status" value="1"/>
</dbReference>
<keyword evidence="1" id="KW-0676">Redox-active center</keyword>
<dbReference type="Pfam" id="PF13181">
    <property type="entry name" value="TPR_8"/>
    <property type="match status" value="1"/>
</dbReference>
<accession>A0ABZ2Z9L5</accession>
<dbReference type="SUPFAM" id="SSF48452">
    <property type="entry name" value="TPR-like"/>
    <property type="match status" value="1"/>
</dbReference>
<dbReference type="RefSeq" id="WP_341843095.1">
    <property type="nucleotide sequence ID" value="NZ_CP149792.1"/>
</dbReference>
<evidence type="ECO:0000256" key="1">
    <source>
        <dbReference type="ARBA" id="ARBA00023284"/>
    </source>
</evidence>
<dbReference type="InterPro" id="IPR017937">
    <property type="entry name" value="Thioredoxin_CS"/>
</dbReference>
<dbReference type="SUPFAM" id="SSF52833">
    <property type="entry name" value="Thioredoxin-like"/>
    <property type="match status" value="1"/>
</dbReference>
<sequence>MKKLIILLAIAGIQTINAHAQGPVPEKKKGTPAEIAAARKAVEKNFKNAKAHEDYIYLAGVENPEVKAQYDKWIKAHPKSVEIPFAFALALYDAELPAAKPYLEKVIQLDPKNGETYEMLWIDAERWGDFAAGREYLRKATESDPKNANFAFYYASSHEDVDSAKHHNLMLSMPDRFPGTERGAQALYWLAQRSTNAAVKVQVWEQSRRQFDPGKSSWASGSMTSYFSYLLPNDAQKAQQLANEMLQNDSLRENKQWLQNRSVAEKVLAGRILMAKGNHADAIEMLNSAPKIRYSSSQTVLLKEIALANDAMGNAAGSYDSLLKYYAVDPTDEVYGLMKKYAGKLGKNNDAIQADVWKVRKSTAKPATSFSLDNYMTAGKTSLADLKGKVVLVTYWFPGCGPCRGEFPHFEAVVRKYGKDQLAYIGINIAHEQDPYVVPFINQSGYSFTPVRDEPTKRGNLVARGAPTNYLIDKEGNIVFSNFRTDEHNHRTLELMINELLDK</sequence>
<feature type="signal peptide" evidence="2">
    <location>
        <begin position="1"/>
        <end position="20"/>
    </location>
</feature>
<protein>
    <submittedName>
        <fullName evidence="4">Redoxin domain-containing protein</fullName>
    </submittedName>
</protein>
<evidence type="ECO:0000256" key="2">
    <source>
        <dbReference type="SAM" id="SignalP"/>
    </source>
</evidence>
<evidence type="ECO:0000313" key="5">
    <source>
        <dbReference type="Proteomes" id="UP001449657"/>
    </source>
</evidence>
<keyword evidence="2" id="KW-0732">Signal</keyword>